<gene>
    <name evidence="2" type="ORF">QFZ53_001424</name>
</gene>
<reference evidence="2 3" key="1">
    <citation type="submission" date="2023-07" db="EMBL/GenBank/DDBJ databases">
        <title>Comparative genomics of wheat-associated soil bacteria to identify genetic determinants of phenazine resistance.</title>
        <authorList>
            <person name="Mouncey N."/>
        </authorList>
    </citation>
    <scope>NUCLEOTIDE SEQUENCE [LARGE SCALE GENOMIC DNA]</scope>
    <source>
        <strain evidence="2 3">W4I9-1</strain>
    </source>
</reference>
<accession>A0AAW8EVI7</accession>
<sequence>MRCPASGPSRTLECPLKPAQKPLKNGAVALPVLHPPKAPGPCCTNSTSVQFHVNDGGKYEQHHRYNSPEWQRIHSYGRQVIESFNYSLKHADNGLADSTSRRKRGEAGQTFLVLLGVIATNAARILDWEQQYFDGTPAPDALSRHARSTRPVSARPRPSRKGMSASRKAQLGLSVA</sequence>
<dbReference type="EMBL" id="JAUSXV010000001">
    <property type="protein sequence ID" value="MDQ0647228.1"/>
    <property type="molecule type" value="Genomic_DNA"/>
</dbReference>
<comment type="caution">
    <text evidence="2">The sequence shown here is derived from an EMBL/GenBank/DDBJ whole genome shotgun (WGS) entry which is preliminary data.</text>
</comment>
<keyword evidence="3" id="KW-1185">Reference proteome</keyword>
<dbReference type="AlphaFoldDB" id="A0AAW8EVI7"/>
<protein>
    <recommendedName>
        <fullName evidence="4">Transposase DDE domain-containing protein</fullName>
    </recommendedName>
</protein>
<proteinExistence type="predicted"/>
<organism evidence="2 3">
    <name type="scientific">Microbacterium natoriense</name>
    <dbReference type="NCBI Taxonomy" id="284570"/>
    <lineage>
        <taxon>Bacteria</taxon>
        <taxon>Bacillati</taxon>
        <taxon>Actinomycetota</taxon>
        <taxon>Actinomycetes</taxon>
        <taxon>Micrococcales</taxon>
        <taxon>Microbacteriaceae</taxon>
        <taxon>Microbacterium</taxon>
    </lineage>
</organism>
<evidence type="ECO:0008006" key="4">
    <source>
        <dbReference type="Google" id="ProtNLM"/>
    </source>
</evidence>
<feature type="region of interest" description="Disordered" evidence="1">
    <location>
        <begin position="138"/>
        <end position="176"/>
    </location>
</feature>
<dbReference type="Proteomes" id="UP001244427">
    <property type="component" value="Unassembled WGS sequence"/>
</dbReference>
<evidence type="ECO:0000256" key="1">
    <source>
        <dbReference type="SAM" id="MobiDB-lite"/>
    </source>
</evidence>
<name>A0AAW8EVI7_9MICO</name>
<evidence type="ECO:0000313" key="2">
    <source>
        <dbReference type="EMBL" id="MDQ0647228.1"/>
    </source>
</evidence>
<evidence type="ECO:0000313" key="3">
    <source>
        <dbReference type="Proteomes" id="UP001244427"/>
    </source>
</evidence>